<dbReference type="Proteomes" id="UP001160148">
    <property type="component" value="Unassembled WGS sequence"/>
</dbReference>
<evidence type="ECO:0000313" key="4">
    <source>
        <dbReference type="Proteomes" id="UP001160148"/>
    </source>
</evidence>
<feature type="compositionally biased region" description="Acidic residues" evidence="1">
    <location>
        <begin position="164"/>
        <end position="174"/>
    </location>
</feature>
<organism evidence="3 4">
    <name type="scientific">Macrosiphum euphorbiae</name>
    <name type="common">potato aphid</name>
    <dbReference type="NCBI Taxonomy" id="13131"/>
    <lineage>
        <taxon>Eukaryota</taxon>
        <taxon>Metazoa</taxon>
        <taxon>Ecdysozoa</taxon>
        <taxon>Arthropoda</taxon>
        <taxon>Hexapoda</taxon>
        <taxon>Insecta</taxon>
        <taxon>Pterygota</taxon>
        <taxon>Neoptera</taxon>
        <taxon>Paraneoptera</taxon>
        <taxon>Hemiptera</taxon>
        <taxon>Sternorrhyncha</taxon>
        <taxon>Aphidomorpha</taxon>
        <taxon>Aphidoidea</taxon>
        <taxon>Aphididae</taxon>
        <taxon>Macrosiphini</taxon>
        <taxon>Macrosiphum</taxon>
    </lineage>
</organism>
<evidence type="ECO:0000256" key="1">
    <source>
        <dbReference type="SAM" id="MobiDB-lite"/>
    </source>
</evidence>
<keyword evidence="2" id="KW-0732">Signal</keyword>
<gene>
    <name evidence="3" type="ORF">MEUPH1_LOCUS21591</name>
</gene>
<evidence type="ECO:0000313" key="3">
    <source>
        <dbReference type="EMBL" id="CAI6367075.1"/>
    </source>
</evidence>
<protein>
    <submittedName>
        <fullName evidence="3">Uncharacterized protein</fullName>
    </submittedName>
</protein>
<proteinExistence type="predicted"/>
<comment type="caution">
    <text evidence="3">The sequence shown here is derived from an EMBL/GenBank/DDBJ whole genome shotgun (WGS) entry which is preliminary data.</text>
</comment>
<dbReference type="EMBL" id="CARXXK010000004">
    <property type="protein sequence ID" value="CAI6367075.1"/>
    <property type="molecule type" value="Genomic_DNA"/>
</dbReference>
<feature type="chain" id="PRO_5043841347" evidence="2">
    <location>
        <begin position="24"/>
        <end position="221"/>
    </location>
</feature>
<feature type="region of interest" description="Disordered" evidence="1">
    <location>
        <begin position="134"/>
        <end position="221"/>
    </location>
</feature>
<keyword evidence="4" id="KW-1185">Reference proteome</keyword>
<evidence type="ECO:0000256" key="2">
    <source>
        <dbReference type="SAM" id="SignalP"/>
    </source>
</evidence>
<sequence length="221" mass="25657">MDGRCVYLFLSIFIISFSSVTNGKKIYIRDSLKVKPFDNRLGTNQLYSVVVNALKTRYKNRKMLEVSKTRYAFHTAWRGIKSFFWEKVLNVFCPSITRELKAIRVLKDVLIKNNNKSAIQNKFGFTIPFKKNQNKSKKKTSEEESDEESDEESEEESKEGSDEKSDEDSDEESDEKGSKKKPIKGRNSKKKEDSDEDDDDSDEEDGKKKKTKKKSLDDLFK</sequence>
<reference evidence="3 4" key="1">
    <citation type="submission" date="2023-01" db="EMBL/GenBank/DDBJ databases">
        <authorList>
            <person name="Whitehead M."/>
        </authorList>
    </citation>
    <scope>NUCLEOTIDE SEQUENCE [LARGE SCALE GENOMIC DNA]</scope>
</reference>
<feature type="compositionally biased region" description="Acidic residues" evidence="1">
    <location>
        <begin position="143"/>
        <end position="157"/>
    </location>
</feature>
<dbReference type="AlphaFoldDB" id="A0AAV0XFD7"/>
<feature type="signal peptide" evidence="2">
    <location>
        <begin position="1"/>
        <end position="23"/>
    </location>
</feature>
<feature type="compositionally biased region" description="Basic residues" evidence="1">
    <location>
        <begin position="178"/>
        <end position="189"/>
    </location>
</feature>
<feature type="compositionally biased region" description="Acidic residues" evidence="1">
    <location>
        <begin position="194"/>
        <end position="204"/>
    </location>
</feature>
<accession>A0AAV0XFD7</accession>
<name>A0AAV0XFD7_9HEMI</name>